<sequence length="181" mass="20139">MIGKSQSTISRWLSLLIQCGVLRHAFIGDNVTTDPRGGLVHDKSDGQKRNLNNVYVLTDDFGLLMGGKTAGDKLNLEFERADQRAIAEGAGSLPARLIILRNTLWEGTIERRNQAISVASTRQKVQQTTDRSRAMNLIMKKLRDRGDAHRLSKPEFEQMVNTHLIHCGFSPHDLHPSASAV</sequence>
<organism evidence="1 2">
    <name type="scientific">Vibrio paucivorans</name>
    <dbReference type="NCBI Taxonomy" id="2829489"/>
    <lineage>
        <taxon>Bacteria</taxon>
        <taxon>Pseudomonadati</taxon>
        <taxon>Pseudomonadota</taxon>
        <taxon>Gammaproteobacteria</taxon>
        <taxon>Vibrionales</taxon>
        <taxon>Vibrionaceae</taxon>
        <taxon>Vibrio</taxon>
    </lineage>
</organism>
<dbReference type="AlphaFoldDB" id="A0A9X3HU96"/>
<name>A0A9X3HU96_9VIBR</name>
<comment type="caution">
    <text evidence="1">The sequence shown here is derived from an EMBL/GenBank/DDBJ whole genome shotgun (WGS) entry which is preliminary data.</text>
</comment>
<proteinExistence type="predicted"/>
<protein>
    <submittedName>
        <fullName evidence="1">Uncharacterized protein</fullName>
    </submittedName>
</protein>
<evidence type="ECO:0000313" key="2">
    <source>
        <dbReference type="Proteomes" id="UP001155586"/>
    </source>
</evidence>
<dbReference type="EMBL" id="JAKRRX010000232">
    <property type="protein sequence ID" value="MCW8336401.1"/>
    <property type="molecule type" value="Genomic_DNA"/>
</dbReference>
<keyword evidence="2" id="KW-1185">Reference proteome</keyword>
<accession>A0A9X3HU96</accession>
<dbReference type="RefSeq" id="WP_265689487.1">
    <property type="nucleotide sequence ID" value="NZ_JAKRRX010000232.1"/>
</dbReference>
<reference evidence="1" key="1">
    <citation type="submission" date="2022-02" db="EMBL/GenBank/DDBJ databases">
        <title>Vibrio sp. nov., a new bacterium isolated from Bohai sea, China.</title>
        <authorList>
            <person name="Yuan Y."/>
        </authorList>
    </citation>
    <scope>NUCLEOTIDE SEQUENCE</scope>
    <source>
        <strain evidence="1">DBSS07</strain>
    </source>
</reference>
<evidence type="ECO:0000313" key="1">
    <source>
        <dbReference type="EMBL" id="MCW8336401.1"/>
    </source>
</evidence>
<dbReference type="Proteomes" id="UP001155586">
    <property type="component" value="Unassembled WGS sequence"/>
</dbReference>
<gene>
    <name evidence="1" type="ORF">MD483_21560</name>
</gene>